<dbReference type="AlphaFoldDB" id="A0AAJ1IBY6"/>
<comment type="caution">
    <text evidence="1">The sequence shown here is derived from an EMBL/GenBank/DDBJ whole genome shotgun (WGS) entry which is preliminary data.</text>
</comment>
<reference evidence="1 2" key="1">
    <citation type="submission" date="2022-12" db="EMBL/GenBank/DDBJ databases">
        <title>Metagenome assembled genome from gulf of manar.</title>
        <authorList>
            <person name="Kohli P."/>
            <person name="Pk S."/>
            <person name="Venkata Ramana C."/>
            <person name="Sasikala C."/>
        </authorList>
    </citation>
    <scope>NUCLEOTIDE SEQUENCE [LARGE SCALE GENOMIC DNA]</scope>
    <source>
        <strain evidence="1">JB008</strain>
    </source>
</reference>
<protein>
    <submittedName>
        <fullName evidence="1">DUF4230 domain-containing protein</fullName>
    </submittedName>
</protein>
<dbReference type="InterPro" id="IPR025324">
    <property type="entry name" value="DUF4230"/>
</dbReference>
<evidence type="ECO:0000313" key="2">
    <source>
        <dbReference type="Proteomes" id="UP001221217"/>
    </source>
</evidence>
<evidence type="ECO:0000313" key="1">
    <source>
        <dbReference type="EMBL" id="MDC7226438.1"/>
    </source>
</evidence>
<organism evidence="1 2">
    <name type="scientific">Candidatus Thalassospirochaeta sargassi</name>
    <dbReference type="NCBI Taxonomy" id="3119039"/>
    <lineage>
        <taxon>Bacteria</taxon>
        <taxon>Pseudomonadati</taxon>
        <taxon>Spirochaetota</taxon>
        <taxon>Spirochaetia</taxon>
        <taxon>Spirochaetales</taxon>
        <taxon>Spirochaetaceae</taxon>
        <taxon>Candidatus Thalassospirochaeta</taxon>
    </lineage>
</organism>
<dbReference type="Proteomes" id="UP001221217">
    <property type="component" value="Unassembled WGS sequence"/>
</dbReference>
<dbReference type="Pfam" id="PF14014">
    <property type="entry name" value="DUF4230"/>
    <property type="match status" value="1"/>
</dbReference>
<proteinExistence type="predicted"/>
<accession>A0AAJ1IBY6</accession>
<sequence>MKTKRRPRGKKSFPTRLLLTLLILIAVAVIIVLIQHGPEDGILGFFAGNGKTASSTLVLQQVRNISRLNTIEFIYKSVFPYDLIKNEAEPADIFRRFKAGERLNAEEIKTMTVYGIAIDAGIDIGVGSTSFAVISVRITAGYDFPENLSDDMISINETENVVHVKLPPVRVTEIIIDDADSSVYDYPDLNVSPEQWRVLTSIMSDAAEEEALRRGILLEAEKRGKYFIERMLLSSGYSSVVFSE</sequence>
<gene>
    <name evidence="1" type="ORF">PQJ61_06710</name>
</gene>
<dbReference type="EMBL" id="JAQQAL010000011">
    <property type="protein sequence ID" value="MDC7226438.1"/>
    <property type="molecule type" value="Genomic_DNA"/>
</dbReference>
<name>A0AAJ1IBY6_9SPIO</name>